<evidence type="ECO:0000313" key="3">
    <source>
        <dbReference type="Proteomes" id="UP001596356"/>
    </source>
</evidence>
<feature type="signal peptide" evidence="1">
    <location>
        <begin position="1"/>
        <end position="20"/>
    </location>
</feature>
<gene>
    <name evidence="2" type="ORF">ACFQBT_03025</name>
</gene>
<comment type="caution">
    <text evidence="2">The sequence shown here is derived from an EMBL/GenBank/DDBJ whole genome shotgun (WGS) entry which is preliminary data.</text>
</comment>
<evidence type="ECO:0000313" key="2">
    <source>
        <dbReference type="EMBL" id="MFC6712868.1"/>
    </source>
</evidence>
<evidence type="ECO:0000256" key="1">
    <source>
        <dbReference type="SAM" id="SignalP"/>
    </source>
</evidence>
<keyword evidence="3" id="KW-1185">Reference proteome</keyword>
<name>A0ABW2AQ36_9MICO</name>
<protein>
    <submittedName>
        <fullName evidence="2">Uncharacterized protein</fullName>
    </submittedName>
</protein>
<proteinExistence type="predicted"/>
<dbReference type="Proteomes" id="UP001596356">
    <property type="component" value="Unassembled WGS sequence"/>
</dbReference>
<accession>A0ABW2AQ36</accession>
<feature type="chain" id="PRO_5045221229" evidence="1">
    <location>
        <begin position="21"/>
        <end position="157"/>
    </location>
</feature>
<dbReference type="EMBL" id="JBHSWJ010000002">
    <property type="protein sequence ID" value="MFC6712868.1"/>
    <property type="molecule type" value="Genomic_DNA"/>
</dbReference>
<organism evidence="2 3">
    <name type="scientific">Branchiibius cervicis</name>
    <dbReference type="NCBI Taxonomy" id="908252"/>
    <lineage>
        <taxon>Bacteria</taxon>
        <taxon>Bacillati</taxon>
        <taxon>Actinomycetota</taxon>
        <taxon>Actinomycetes</taxon>
        <taxon>Micrococcales</taxon>
        <taxon>Dermacoccaceae</taxon>
        <taxon>Branchiibius</taxon>
    </lineage>
</organism>
<reference evidence="3" key="1">
    <citation type="journal article" date="2019" name="Int. J. Syst. Evol. Microbiol.">
        <title>The Global Catalogue of Microorganisms (GCM) 10K type strain sequencing project: providing services to taxonomists for standard genome sequencing and annotation.</title>
        <authorList>
            <consortium name="The Broad Institute Genomics Platform"/>
            <consortium name="The Broad Institute Genome Sequencing Center for Infectious Disease"/>
            <person name="Wu L."/>
            <person name="Ma J."/>
        </authorList>
    </citation>
    <scope>NUCLEOTIDE SEQUENCE [LARGE SCALE GENOMIC DNA]</scope>
    <source>
        <strain evidence="3">NBRC 106593</strain>
    </source>
</reference>
<sequence length="157" mass="16650">MPLAVTAAALAGLLAGPVLAAPMTAASVGPSGQAGHAPSTPATRAQAEAALWISQHVPEKGVLATNSHCRGAEAQVCTANQWWVSGLGGRRVLVEGWAYEPKSAAQMAFRNAFFDQDLLKRNQLVFTRADAEDLSWVRGYAVSYLVAVRGRPRSHRS</sequence>
<dbReference type="RefSeq" id="WP_377820321.1">
    <property type="nucleotide sequence ID" value="NZ_JBHSWJ010000002.1"/>
</dbReference>
<keyword evidence="1" id="KW-0732">Signal</keyword>